<reference evidence="6" key="1">
    <citation type="journal article" date="2017" name="Genome Biol.">
        <title>Comparative genomics reveals high biological diversity and specific adaptations in the industrially and medically important fungal genus Aspergillus.</title>
        <authorList>
            <person name="de Vries R.P."/>
            <person name="Riley R."/>
            <person name="Wiebenga A."/>
            <person name="Aguilar-Osorio G."/>
            <person name="Amillis S."/>
            <person name="Uchima C.A."/>
            <person name="Anderluh G."/>
            <person name="Asadollahi M."/>
            <person name="Askin M."/>
            <person name="Barry K."/>
            <person name="Battaglia E."/>
            <person name="Bayram O."/>
            <person name="Benocci T."/>
            <person name="Braus-Stromeyer S.A."/>
            <person name="Caldana C."/>
            <person name="Canovas D."/>
            <person name="Cerqueira G.C."/>
            <person name="Chen F."/>
            <person name="Chen W."/>
            <person name="Choi C."/>
            <person name="Clum A."/>
            <person name="Dos Santos R.A."/>
            <person name="Damasio A.R."/>
            <person name="Diallinas G."/>
            <person name="Emri T."/>
            <person name="Fekete E."/>
            <person name="Flipphi M."/>
            <person name="Freyberg S."/>
            <person name="Gallo A."/>
            <person name="Gournas C."/>
            <person name="Habgood R."/>
            <person name="Hainaut M."/>
            <person name="Harispe M.L."/>
            <person name="Henrissat B."/>
            <person name="Hilden K.S."/>
            <person name="Hope R."/>
            <person name="Hossain A."/>
            <person name="Karabika E."/>
            <person name="Karaffa L."/>
            <person name="Karanyi Z."/>
            <person name="Krasevec N."/>
            <person name="Kuo A."/>
            <person name="Kusch H."/>
            <person name="LaButti K."/>
            <person name="Lagendijk E.L."/>
            <person name="Lapidus A."/>
            <person name="Levasseur A."/>
            <person name="Lindquist E."/>
            <person name="Lipzen A."/>
            <person name="Logrieco A.F."/>
            <person name="MacCabe A."/>
            <person name="Maekelae M.R."/>
            <person name="Malavazi I."/>
            <person name="Melin P."/>
            <person name="Meyer V."/>
            <person name="Mielnichuk N."/>
            <person name="Miskei M."/>
            <person name="Molnar A.P."/>
            <person name="Mule G."/>
            <person name="Ngan C.Y."/>
            <person name="Orejas M."/>
            <person name="Orosz E."/>
            <person name="Ouedraogo J.P."/>
            <person name="Overkamp K.M."/>
            <person name="Park H.-S."/>
            <person name="Perrone G."/>
            <person name="Piumi F."/>
            <person name="Punt P.J."/>
            <person name="Ram A.F."/>
            <person name="Ramon A."/>
            <person name="Rauscher S."/>
            <person name="Record E."/>
            <person name="Riano-Pachon D.M."/>
            <person name="Robert V."/>
            <person name="Roehrig J."/>
            <person name="Ruller R."/>
            <person name="Salamov A."/>
            <person name="Salih N.S."/>
            <person name="Samson R.A."/>
            <person name="Sandor E."/>
            <person name="Sanguinetti M."/>
            <person name="Schuetze T."/>
            <person name="Sepcic K."/>
            <person name="Shelest E."/>
            <person name="Sherlock G."/>
            <person name="Sophianopoulou V."/>
            <person name="Squina F.M."/>
            <person name="Sun H."/>
            <person name="Susca A."/>
            <person name="Todd R.B."/>
            <person name="Tsang A."/>
            <person name="Unkles S.E."/>
            <person name="van de Wiele N."/>
            <person name="van Rossen-Uffink D."/>
            <person name="Oliveira J.V."/>
            <person name="Vesth T.C."/>
            <person name="Visser J."/>
            <person name="Yu J.-H."/>
            <person name="Zhou M."/>
            <person name="Andersen M.R."/>
            <person name="Archer D.B."/>
            <person name="Baker S.E."/>
            <person name="Benoit I."/>
            <person name="Brakhage A.A."/>
            <person name="Braus G.H."/>
            <person name="Fischer R."/>
            <person name="Frisvad J.C."/>
            <person name="Goldman G.H."/>
            <person name="Houbraken J."/>
            <person name="Oakley B."/>
            <person name="Pocsi I."/>
            <person name="Scazzocchio C."/>
            <person name="Seiboth B."/>
            <person name="vanKuyk P.A."/>
            <person name="Wortman J."/>
            <person name="Dyer P.S."/>
            <person name="Grigoriev I.V."/>
        </authorList>
    </citation>
    <scope>NUCLEOTIDE SEQUENCE [LARGE SCALE GENOMIC DNA]</scope>
    <source>
        <strain evidence="6">CBS 593.65</strain>
    </source>
</reference>
<dbReference type="OrthoDB" id="3364440at2759"/>
<dbReference type="PANTHER" id="PTHR43785">
    <property type="entry name" value="GAMMA-GLUTAMYLPUTRESCINE SYNTHETASE"/>
    <property type="match status" value="1"/>
</dbReference>
<evidence type="ECO:0000313" key="5">
    <source>
        <dbReference type="EMBL" id="OJJ60955.1"/>
    </source>
</evidence>
<dbReference type="PANTHER" id="PTHR43785:SF2">
    <property type="entry name" value="TYPE-1 GLUTAMINE SYNTHETASE 1"/>
    <property type="match status" value="1"/>
</dbReference>
<evidence type="ECO:0000313" key="6">
    <source>
        <dbReference type="Proteomes" id="UP000184356"/>
    </source>
</evidence>
<evidence type="ECO:0000259" key="4">
    <source>
        <dbReference type="PROSITE" id="PS51987"/>
    </source>
</evidence>
<keyword evidence="6" id="KW-1185">Reference proteome</keyword>
<dbReference type="SMART" id="SM01230">
    <property type="entry name" value="Gln-synt_C"/>
    <property type="match status" value="1"/>
</dbReference>
<keyword evidence="1" id="KW-0436">Ligase</keyword>
<dbReference type="GO" id="GO:0004356">
    <property type="term" value="F:glutamine synthetase activity"/>
    <property type="evidence" value="ECO:0007669"/>
    <property type="project" value="InterPro"/>
</dbReference>
<name>A0A1L9TNG6_9EURO</name>
<dbReference type="RefSeq" id="XP_040704761.1">
    <property type="nucleotide sequence ID" value="XM_040851856.1"/>
</dbReference>
<gene>
    <name evidence="5" type="ORF">ASPSYDRAFT_87523</name>
</gene>
<evidence type="ECO:0000256" key="2">
    <source>
        <dbReference type="PROSITE-ProRule" id="PRU01331"/>
    </source>
</evidence>
<dbReference type="Gene3D" id="3.30.590.10">
    <property type="entry name" value="Glutamine synthetase/guanido kinase, catalytic domain"/>
    <property type="match status" value="1"/>
</dbReference>
<dbReference type="GeneID" id="63767929"/>
<sequence length="450" mass="49601">MDNQASLAQLDANAQEVDFVWVLFTTYIGTNLVRIVPMPAFKRLLETNQGISVPKTVLHILPHDNVADGGTSVGSFFLQPDPRSLVSPYLDPNKAIVMSTWADKENKPMGECARYKLDTLTRSIEQKAKCSVLVGFELEFCILRQTILPGGQVEYEPVNVDHAWCTMSMTREAELLLGVLEEVVLALQDLGIMVQQFHAELGPDQWEFILPPDSPLKAVDALVLARQVVMKIASKHGYRATLHPRLSAEKPGTGAHVHISLNSPELNSSSDQVDLSTVESFFAGILDNFPSVSAFTLPQEISYERVLGGIASGGEYVSWGWENKETILRRICNNRFEVKMMDGLANPYLALCALLAAGLDGLLQGSPLRAGPCPVEPAKMSDQERAALGIEAKVPTGLAESLENLETNERLRLALGDSLVSTYLAVKRGELKVVQRKTPEEQRAWFISRY</sequence>
<dbReference type="Proteomes" id="UP000184356">
    <property type="component" value="Unassembled WGS sequence"/>
</dbReference>
<dbReference type="AlphaFoldDB" id="A0A1L9TNG6"/>
<evidence type="ECO:0000256" key="1">
    <source>
        <dbReference type="ARBA" id="ARBA00022598"/>
    </source>
</evidence>
<organism evidence="5 6">
    <name type="scientific">Aspergillus sydowii CBS 593.65</name>
    <dbReference type="NCBI Taxonomy" id="1036612"/>
    <lineage>
        <taxon>Eukaryota</taxon>
        <taxon>Fungi</taxon>
        <taxon>Dikarya</taxon>
        <taxon>Ascomycota</taxon>
        <taxon>Pezizomycotina</taxon>
        <taxon>Eurotiomycetes</taxon>
        <taxon>Eurotiomycetidae</taxon>
        <taxon>Eurotiales</taxon>
        <taxon>Aspergillaceae</taxon>
        <taxon>Aspergillus</taxon>
        <taxon>Aspergillus subgen. Nidulantes</taxon>
    </lineage>
</organism>
<dbReference type="EMBL" id="KV878584">
    <property type="protein sequence ID" value="OJJ60955.1"/>
    <property type="molecule type" value="Genomic_DNA"/>
</dbReference>
<evidence type="ECO:0000256" key="3">
    <source>
        <dbReference type="RuleBase" id="RU000384"/>
    </source>
</evidence>
<dbReference type="SUPFAM" id="SSF55931">
    <property type="entry name" value="Glutamine synthetase/guanido kinase"/>
    <property type="match status" value="1"/>
</dbReference>
<feature type="domain" description="GS catalytic" evidence="4">
    <location>
        <begin position="116"/>
        <end position="450"/>
    </location>
</feature>
<dbReference type="InterPro" id="IPR014746">
    <property type="entry name" value="Gln_synth/guanido_kin_cat_dom"/>
</dbReference>
<dbReference type="STRING" id="1036612.A0A1L9TNG6"/>
<dbReference type="VEuPathDB" id="FungiDB:ASPSYDRAFT_87523"/>
<dbReference type="Pfam" id="PF00120">
    <property type="entry name" value="Gln-synt_C"/>
    <property type="match status" value="1"/>
</dbReference>
<comment type="similarity">
    <text evidence="2 3">Belongs to the glutamine synthetase family.</text>
</comment>
<protein>
    <recommendedName>
        <fullName evidence="4">GS catalytic domain-containing protein</fullName>
    </recommendedName>
</protein>
<dbReference type="PROSITE" id="PS51987">
    <property type="entry name" value="GS_CATALYTIC"/>
    <property type="match status" value="1"/>
</dbReference>
<dbReference type="InterPro" id="IPR008146">
    <property type="entry name" value="Gln_synth_cat_dom"/>
</dbReference>
<accession>A0A1L9TNG6</accession>
<proteinExistence type="inferred from homology"/>